<dbReference type="Gene3D" id="1.10.10.60">
    <property type="entry name" value="Homeodomain-like"/>
    <property type="match status" value="1"/>
</dbReference>
<dbReference type="Proteomes" id="UP001501074">
    <property type="component" value="Unassembled WGS sequence"/>
</dbReference>
<dbReference type="PRINTS" id="PR00455">
    <property type="entry name" value="HTHTETR"/>
</dbReference>
<dbReference type="InterPro" id="IPR001647">
    <property type="entry name" value="HTH_TetR"/>
</dbReference>
<name>A0ABP6Z6Y2_9ACTN</name>
<reference evidence="7" key="1">
    <citation type="journal article" date="2019" name="Int. J. Syst. Evol. Microbiol.">
        <title>The Global Catalogue of Microorganisms (GCM) 10K type strain sequencing project: providing services to taxonomists for standard genome sequencing and annotation.</title>
        <authorList>
            <consortium name="The Broad Institute Genomics Platform"/>
            <consortium name="The Broad Institute Genome Sequencing Center for Infectious Disease"/>
            <person name="Wu L."/>
            <person name="Ma J."/>
        </authorList>
    </citation>
    <scope>NUCLEOTIDE SEQUENCE [LARGE SCALE GENOMIC DNA]</scope>
    <source>
        <strain evidence="7">JCM 16902</strain>
    </source>
</reference>
<keyword evidence="3" id="KW-0804">Transcription</keyword>
<sequence length="198" mass="21681">MPTPVTPGRRERKKAATRQAIADAALRLFLERGYDQVSIRDIANAADVSTTTLFKHFPGKEALVFDEQADMEASLVAAVRERPEGQDVVSALREFWLAGRLAQAGDAPDLARFTRLVESTPALRTYSERVWAQHTGALTAALADTFGVQHDDLACATLARFVLEVPTIVRGRDDPGAAVREIFTVLTEGWREPRPPAG</sequence>
<feature type="DNA-binding region" description="H-T-H motif" evidence="4">
    <location>
        <begin position="38"/>
        <end position="57"/>
    </location>
</feature>
<dbReference type="PROSITE" id="PS01081">
    <property type="entry name" value="HTH_TETR_1"/>
    <property type="match status" value="1"/>
</dbReference>
<evidence type="ECO:0000256" key="1">
    <source>
        <dbReference type="ARBA" id="ARBA00023015"/>
    </source>
</evidence>
<evidence type="ECO:0000256" key="3">
    <source>
        <dbReference type="ARBA" id="ARBA00023163"/>
    </source>
</evidence>
<dbReference type="PANTHER" id="PTHR30055">
    <property type="entry name" value="HTH-TYPE TRANSCRIPTIONAL REGULATOR RUTR"/>
    <property type="match status" value="1"/>
</dbReference>
<dbReference type="Pfam" id="PF00440">
    <property type="entry name" value="TetR_N"/>
    <property type="match status" value="1"/>
</dbReference>
<comment type="caution">
    <text evidence="6">The sequence shown here is derived from an EMBL/GenBank/DDBJ whole genome shotgun (WGS) entry which is preliminary data.</text>
</comment>
<dbReference type="SUPFAM" id="SSF46689">
    <property type="entry name" value="Homeodomain-like"/>
    <property type="match status" value="1"/>
</dbReference>
<organism evidence="6 7">
    <name type="scientific">Kineosporia mesophila</name>
    <dbReference type="NCBI Taxonomy" id="566012"/>
    <lineage>
        <taxon>Bacteria</taxon>
        <taxon>Bacillati</taxon>
        <taxon>Actinomycetota</taxon>
        <taxon>Actinomycetes</taxon>
        <taxon>Kineosporiales</taxon>
        <taxon>Kineosporiaceae</taxon>
        <taxon>Kineosporia</taxon>
    </lineage>
</organism>
<dbReference type="InterPro" id="IPR041347">
    <property type="entry name" value="MftR_C"/>
</dbReference>
<proteinExistence type="predicted"/>
<dbReference type="PROSITE" id="PS50977">
    <property type="entry name" value="HTH_TETR_2"/>
    <property type="match status" value="1"/>
</dbReference>
<dbReference type="Pfam" id="PF17754">
    <property type="entry name" value="TetR_C_14"/>
    <property type="match status" value="1"/>
</dbReference>
<keyword evidence="2 4" id="KW-0238">DNA-binding</keyword>
<dbReference type="InterPro" id="IPR023772">
    <property type="entry name" value="DNA-bd_HTH_TetR-type_CS"/>
</dbReference>
<feature type="domain" description="HTH tetR-type" evidence="5">
    <location>
        <begin position="15"/>
        <end position="75"/>
    </location>
</feature>
<dbReference type="InterPro" id="IPR009057">
    <property type="entry name" value="Homeodomain-like_sf"/>
</dbReference>
<keyword evidence="1" id="KW-0805">Transcription regulation</keyword>
<evidence type="ECO:0000259" key="5">
    <source>
        <dbReference type="PROSITE" id="PS50977"/>
    </source>
</evidence>
<accession>A0ABP6Z6Y2</accession>
<evidence type="ECO:0000313" key="6">
    <source>
        <dbReference type="EMBL" id="GAA3598510.1"/>
    </source>
</evidence>
<dbReference type="EMBL" id="BAAAZO010000002">
    <property type="protein sequence ID" value="GAA3598510.1"/>
    <property type="molecule type" value="Genomic_DNA"/>
</dbReference>
<evidence type="ECO:0000256" key="4">
    <source>
        <dbReference type="PROSITE-ProRule" id="PRU00335"/>
    </source>
</evidence>
<keyword evidence="7" id="KW-1185">Reference proteome</keyword>
<evidence type="ECO:0000313" key="7">
    <source>
        <dbReference type="Proteomes" id="UP001501074"/>
    </source>
</evidence>
<dbReference type="RefSeq" id="WP_231485984.1">
    <property type="nucleotide sequence ID" value="NZ_BAAAZO010000002.1"/>
</dbReference>
<dbReference type="PANTHER" id="PTHR30055:SF234">
    <property type="entry name" value="HTH-TYPE TRANSCRIPTIONAL REGULATOR BETI"/>
    <property type="match status" value="1"/>
</dbReference>
<evidence type="ECO:0000256" key="2">
    <source>
        <dbReference type="ARBA" id="ARBA00023125"/>
    </source>
</evidence>
<protein>
    <submittedName>
        <fullName evidence="6">TetR/AcrR family transcriptional regulator</fullName>
    </submittedName>
</protein>
<gene>
    <name evidence="6" type="ORF">GCM10022223_12350</name>
</gene>
<dbReference type="Gene3D" id="1.10.357.10">
    <property type="entry name" value="Tetracycline Repressor, domain 2"/>
    <property type="match status" value="1"/>
</dbReference>
<dbReference type="InterPro" id="IPR050109">
    <property type="entry name" value="HTH-type_TetR-like_transc_reg"/>
</dbReference>